<name>A0A1M4NEL1_STRAA</name>
<evidence type="ECO:0000313" key="1">
    <source>
        <dbReference type="EMBL" id="SCO70327.1"/>
    </source>
</evidence>
<gene>
    <name evidence="1" type="primary">orf17</name>
</gene>
<reference evidence="1" key="1">
    <citation type="journal article" date="2017" name="Front. Microbiol.">
        <title>Streptomyces argillaceus involved in the biosynthesis of pyridine and piperidine alkaloids argimycins P.</title>
        <authorList>
            <person name="Ye S."/>
            <person name="Molloy B."/>
            <person name="Brana A.F."/>
            <person name="Zabala D."/>
            <person name="Olano C."/>
            <person name="Cortes J."/>
            <person name="Moris F."/>
            <person name="Salas J.A."/>
            <person name="Mendez C."/>
        </authorList>
    </citation>
    <scope>NUCLEOTIDE SEQUENCE</scope>
    <source>
        <strain evidence="1">ATCC 12956</strain>
    </source>
</reference>
<dbReference type="AlphaFoldDB" id="A0A1M4NEL1"/>
<dbReference type="GO" id="GO:0000287">
    <property type="term" value="F:magnesium ion binding"/>
    <property type="evidence" value="ECO:0007669"/>
    <property type="project" value="InterPro"/>
</dbReference>
<keyword evidence="1" id="KW-0808">Transferase</keyword>
<sequence>MTPAVPPASLVVSCDWGALPGPEDLLGDRERAYAALLHGPRRTEWVRTRLTAKLAVRRVSGESGGEILPDRHGAPCLVAGPASVTVSLAHTGSLAVCAVSRGDHAGALGVDVEPFDPRNEILLPRLLGHDEQPHVVGGLSPGVRATVLVSCKEAAFKACRGASRSLRDHRLWRCPDGRLWVRPAVPGAPDLRMFLSYGAGLVTALCQSGPRTPVYLRATPEEVLAELRPGAPVR</sequence>
<protein>
    <submittedName>
        <fullName evidence="1">Phosphopantetheinyl transferase</fullName>
    </submittedName>
</protein>
<dbReference type="EMBL" id="LT615255">
    <property type="protein sequence ID" value="SCO70327.1"/>
    <property type="molecule type" value="Genomic_DNA"/>
</dbReference>
<dbReference type="GO" id="GO:0008897">
    <property type="term" value="F:holo-[acyl-carrier-protein] synthase activity"/>
    <property type="evidence" value="ECO:0007669"/>
    <property type="project" value="InterPro"/>
</dbReference>
<dbReference type="SUPFAM" id="SSF56214">
    <property type="entry name" value="4'-phosphopantetheinyl transferase"/>
    <property type="match status" value="2"/>
</dbReference>
<accession>A0A1M4NEL1</accession>
<organism evidence="1">
    <name type="scientific">Streptomyces argillaceus</name>
    <dbReference type="NCBI Taxonomy" id="41951"/>
    <lineage>
        <taxon>Bacteria</taxon>
        <taxon>Bacillati</taxon>
        <taxon>Actinomycetota</taxon>
        <taxon>Actinomycetes</taxon>
        <taxon>Kitasatosporales</taxon>
        <taxon>Streptomycetaceae</taxon>
        <taxon>Streptomyces</taxon>
    </lineage>
</organism>
<proteinExistence type="predicted"/>
<dbReference type="InterPro" id="IPR037143">
    <property type="entry name" value="4-PPantetheinyl_Trfase_dom_sf"/>
</dbReference>
<dbReference type="Gene3D" id="3.90.470.20">
    <property type="entry name" value="4'-phosphopantetheinyl transferase domain"/>
    <property type="match status" value="1"/>
</dbReference>